<organism evidence="1 2">
    <name type="scientific">Enterobacter asburiae</name>
    <dbReference type="NCBI Taxonomy" id="61645"/>
    <lineage>
        <taxon>Bacteria</taxon>
        <taxon>Pseudomonadati</taxon>
        <taxon>Pseudomonadota</taxon>
        <taxon>Gammaproteobacteria</taxon>
        <taxon>Enterobacterales</taxon>
        <taxon>Enterobacteriaceae</taxon>
        <taxon>Enterobacter</taxon>
        <taxon>Enterobacter cloacae complex</taxon>
    </lineage>
</organism>
<reference evidence="1 2" key="1">
    <citation type="submission" date="2018-06" db="EMBL/GenBank/DDBJ databases">
        <authorList>
            <consortium name="Pathogen Informatics"/>
            <person name="Doyle S."/>
        </authorList>
    </citation>
    <scope>NUCLEOTIDE SEQUENCE [LARGE SCALE GENOMIC DNA]</scope>
    <source>
        <strain evidence="1 2">NCTC12123</strain>
    </source>
</reference>
<name>A0A376FEQ9_ENTAS</name>
<dbReference type="EMBL" id="UFYI01000007">
    <property type="protein sequence ID" value="STD22459.1"/>
    <property type="molecule type" value="Genomic_DNA"/>
</dbReference>
<sequence>MLLKKQVLFPATKKAFGLFRDPFADEAMQGADDVFTTPDIRYGA</sequence>
<dbReference type="AlphaFoldDB" id="A0A376FEQ9"/>
<evidence type="ECO:0000313" key="2">
    <source>
        <dbReference type="Proteomes" id="UP000255163"/>
    </source>
</evidence>
<dbReference type="Proteomes" id="UP000255163">
    <property type="component" value="Unassembled WGS sequence"/>
</dbReference>
<protein>
    <submittedName>
        <fullName evidence="1">Eha</fullName>
    </submittedName>
</protein>
<gene>
    <name evidence="1" type="ORF">NCTC12123_03296</name>
</gene>
<evidence type="ECO:0000313" key="1">
    <source>
        <dbReference type="EMBL" id="STD22459.1"/>
    </source>
</evidence>
<accession>A0A376FEQ9</accession>
<proteinExistence type="predicted"/>